<protein>
    <submittedName>
        <fullName evidence="2">Uncharacterized protein</fullName>
    </submittedName>
</protein>
<proteinExistence type="predicted"/>
<keyword evidence="3" id="KW-1185">Reference proteome</keyword>
<dbReference type="Gramene" id="ORGLA11G0211500.1">
    <property type="protein sequence ID" value="ORGLA11G0211500.1"/>
    <property type="gene ID" value="ORGLA11G0211500"/>
</dbReference>
<accession>I1Q2A3</accession>
<feature type="compositionally biased region" description="Basic and acidic residues" evidence="1">
    <location>
        <begin position="139"/>
        <end position="150"/>
    </location>
</feature>
<dbReference type="EnsemblPlants" id="ORGLA11G0211500.1">
    <property type="protein sequence ID" value="ORGLA11G0211500.1"/>
    <property type="gene ID" value="ORGLA11G0211500"/>
</dbReference>
<dbReference type="OMA" id="AMDWERH"/>
<feature type="region of interest" description="Disordered" evidence="1">
    <location>
        <begin position="1"/>
        <end position="107"/>
    </location>
</feature>
<evidence type="ECO:0000256" key="1">
    <source>
        <dbReference type="SAM" id="MobiDB-lite"/>
    </source>
</evidence>
<feature type="region of interest" description="Disordered" evidence="1">
    <location>
        <begin position="134"/>
        <end position="181"/>
    </location>
</feature>
<feature type="compositionally biased region" description="Basic residues" evidence="1">
    <location>
        <begin position="77"/>
        <end position="90"/>
    </location>
</feature>
<reference evidence="2" key="1">
    <citation type="submission" date="2015-06" db="UniProtKB">
        <authorList>
            <consortium name="EnsemblPlants"/>
        </authorList>
    </citation>
    <scope>IDENTIFICATION</scope>
</reference>
<name>I1Q2A3_ORYGL</name>
<evidence type="ECO:0000313" key="2">
    <source>
        <dbReference type="EnsemblPlants" id="ORGLA06G0126600.1"/>
    </source>
</evidence>
<evidence type="ECO:0000313" key="3">
    <source>
        <dbReference type="Proteomes" id="UP000007306"/>
    </source>
</evidence>
<dbReference type="Gramene" id="ORGLA06G0126600.1">
    <property type="protein sequence ID" value="ORGLA06G0126600.1"/>
    <property type="gene ID" value="ORGLA06G0126600"/>
</dbReference>
<dbReference type="AlphaFoldDB" id="I1Q2A3"/>
<dbReference type="HOGENOM" id="CLU_1186602_0_0_1"/>
<sequence>MNSGGVRVEGRRGRGLPCRYDAGGGDGDVGRRTGTAEEAAGVGADETEGEAARATAFRRNSDDAVAWPGKRMPPWCRGRRRRRQPKHRRGGTGGWGSTVAATPLDDGGNALPMVTARNGGQAGGEDVAAMPRMATARPTDARARRERRLETAGGGRRHGRERTTAGRGGAATGRRGRRLKRENGRRGFHFIGAGREPATGEGGTEAGMAAGGHGRWPGMARLFRVINGAIQGGN</sequence>
<reference evidence="2 3" key="2">
    <citation type="submission" date="2018-04" db="EMBL/GenBank/DDBJ databases">
        <title>OglaRS2 (Oryza glaberrima Reference Sequence Version 2).</title>
        <authorList>
            <person name="Zhang J."/>
            <person name="Kudrna D."/>
            <person name="Lee S."/>
            <person name="Talag J."/>
            <person name="Rajasekar S."/>
            <person name="Wing R.A."/>
        </authorList>
    </citation>
    <scope>NUCLEOTIDE SEQUENCE [LARGE SCALE GENOMIC DNA]</scope>
    <source>
        <strain evidence="2 3">cv. IRGC 96717</strain>
    </source>
</reference>
<dbReference type="EnsemblPlants" id="ORGLA06G0126600.1">
    <property type="protein sequence ID" value="ORGLA06G0126600.1"/>
    <property type="gene ID" value="ORGLA06G0126600"/>
</dbReference>
<dbReference type="Proteomes" id="UP000007306">
    <property type="component" value="Chromosome 6"/>
</dbReference>
<organism evidence="2 3">
    <name type="scientific">Oryza glaberrima</name>
    <name type="common">African rice</name>
    <dbReference type="NCBI Taxonomy" id="4538"/>
    <lineage>
        <taxon>Eukaryota</taxon>
        <taxon>Viridiplantae</taxon>
        <taxon>Streptophyta</taxon>
        <taxon>Embryophyta</taxon>
        <taxon>Tracheophyta</taxon>
        <taxon>Spermatophyta</taxon>
        <taxon>Magnoliopsida</taxon>
        <taxon>Liliopsida</taxon>
        <taxon>Poales</taxon>
        <taxon>Poaceae</taxon>
        <taxon>BOP clade</taxon>
        <taxon>Oryzoideae</taxon>
        <taxon>Oryzeae</taxon>
        <taxon>Oryzinae</taxon>
        <taxon>Oryza</taxon>
    </lineage>
</organism>